<name>A0A5N8W2J1_9ACTN</name>
<protein>
    <submittedName>
        <fullName evidence="10">Sugar ABC transporter permease</fullName>
    </submittedName>
</protein>
<sequence>MRTLSPPRPTTVAAAAPVAPRRHRRRGRSTAAVWILVSPYAVFLTVFGLAPAGYALWTSFVHDGSFSGLRNWAAVFDDYRLGEAAGNVTAYLLLWLPVLLLTVLSLAFTLHARPGRAAGALQLVYYLPGAVTGSAAALLWLFMVSPDSSPFGPLLRLLDVRTATDALSGGSLIAVLAVMGVAVHAGGWIVVLYGALTALPKDVLEAAQVDGASAWRTMWHVKLPMVRTYVAFVLISSFASGSQVFVEPTVLSTGAPGQISPTWSVNQLAYVYATQDGDFGKAAALSLAMLAVGLLAAWIVITRTRMYATDTTKAG</sequence>
<dbReference type="CDD" id="cd06261">
    <property type="entry name" value="TM_PBP2"/>
    <property type="match status" value="1"/>
</dbReference>
<dbReference type="RefSeq" id="WP_152782848.1">
    <property type="nucleotide sequence ID" value="NZ_BAABEQ010000027.1"/>
</dbReference>
<accession>A0A5N8W2J1</accession>
<dbReference type="SUPFAM" id="SSF161098">
    <property type="entry name" value="MetI-like"/>
    <property type="match status" value="1"/>
</dbReference>
<dbReference type="PROSITE" id="PS50928">
    <property type="entry name" value="ABC_TM1"/>
    <property type="match status" value="1"/>
</dbReference>
<comment type="caution">
    <text evidence="10">The sequence shown here is derived from an EMBL/GenBank/DDBJ whole genome shotgun (WGS) entry which is preliminary data.</text>
</comment>
<evidence type="ECO:0000313" key="11">
    <source>
        <dbReference type="Proteomes" id="UP000326979"/>
    </source>
</evidence>
<evidence type="ECO:0000256" key="4">
    <source>
        <dbReference type="ARBA" id="ARBA00022692"/>
    </source>
</evidence>
<dbReference type="OrthoDB" id="3210259at2"/>
<keyword evidence="11" id="KW-1185">Reference proteome</keyword>
<dbReference type="EMBL" id="VJZE01000052">
    <property type="protein sequence ID" value="MPY40385.1"/>
    <property type="molecule type" value="Genomic_DNA"/>
</dbReference>
<dbReference type="Pfam" id="PF00528">
    <property type="entry name" value="BPD_transp_1"/>
    <property type="match status" value="1"/>
</dbReference>
<dbReference type="Gene3D" id="1.10.3720.10">
    <property type="entry name" value="MetI-like"/>
    <property type="match status" value="1"/>
</dbReference>
<dbReference type="GO" id="GO:0055085">
    <property type="term" value="P:transmembrane transport"/>
    <property type="evidence" value="ECO:0007669"/>
    <property type="project" value="InterPro"/>
</dbReference>
<reference evidence="10 11" key="1">
    <citation type="submission" date="2019-07" db="EMBL/GenBank/DDBJ databases">
        <title>New species of Amycolatopsis and Streptomyces.</title>
        <authorList>
            <person name="Duangmal K."/>
            <person name="Teo W.F.A."/>
            <person name="Lipun K."/>
        </authorList>
    </citation>
    <scope>NUCLEOTIDE SEQUENCE [LARGE SCALE GENOMIC DNA]</scope>
    <source>
        <strain evidence="10 11">TISTR 2346</strain>
    </source>
</reference>
<dbReference type="InterPro" id="IPR000515">
    <property type="entry name" value="MetI-like"/>
</dbReference>
<keyword evidence="6 7" id="KW-0472">Membrane</keyword>
<feature type="transmembrane region" description="Helical" evidence="7">
    <location>
        <begin position="172"/>
        <end position="196"/>
    </location>
</feature>
<dbReference type="InterPro" id="IPR051393">
    <property type="entry name" value="ABC_transporter_permease"/>
</dbReference>
<dbReference type="AlphaFoldDB" id="A0A5N8W2J1"/>
<dbReference type="PANTHER" id="PTHR30193">
    <property type="entry name" value="ABC TRANSPORTER PERMEASE PROTEIN"/>
    <property type="match status" value="1"/>
</dbReference>
<feature type="transmembrane region" description="Helical" evidence="7">
    <location>
        <begin position="31"/>
        <end position="57"/>
    </location>
</feature>
<keyword evidence="5 7" id="KW-1133">Transmembrane helix</keyword>
<keyword evidence="2 7" id="KW-0813">Transport</keyword>
<evidence type="ECO:0000256" key="5">
    <source>
        <dbReference type="ARBA" id="ARBA00022989"/>
    </source>
</evidence>
<feature type="transmembrane region" description="Helical" evidence="7">
    <location>
        <begin position="226"/>
        <end position="246"/>
    </location>
</feature>
<feature type="domain" description="ABC transmembrane type-1" evidence="9">
    <location>
        <begin position="87"/>
        <end position="300"/>
    </location>
</feature>
<keyword evidence="4 7" id="KW-0812">Transmembrane</keyword>
<evidence type="ECO:0000313" key="10">
    <source>
        <dbReference type="EMBL" id="MPY40385.1"/>
    </source>
</evidence>
<evidence type="ECO:0000256" key="2">
    <source>
        <dbReference type="ARBA" id="ARBA00022448"/>
    </source>
</evidence>
<dbReference type="InterPro" id="IPR035906">
    <property type="entry name" value="MetI-like_sf"/>
</dbReference>
<comment type="subcellular location">
    <subcellularLocation>
        <location evidence="1 7">Cell membrane</location>
        <topology evidence="1 7">Multi-pass membrane protein</topology>
    </subcellularLocation>
</comment>
<feature type="compositionally biased region" description="Low complexity" evidence="8">
    <location>
        <begin position="10"/>
        <end position="19"/>
    </location>
</feature>
<keyword evidence="3" id="KW-1003">Cell membrane</keyword>
<evidence type="ECO:0000256" key="8">
    <source>
        <dbReference type="SAM" id="MobiDB-lite"/>
    </source>
</evidence>
<organism evidence="10 11">
    <name type="scientific">Streptomyces phyllanthi</name>
    <dbReference type="NCBI Taxonomy" id="1803180"/>
    <lineage>
        <taxon>Bacteria</taxon>
        <taxon>Bacillati</taxon>
        <taxon>Actinomycetota</taxon>
        <taxon>Actinomycetes</taxon>
        <taxon>Kitasatosporales</taxon>
        <taxon>Streptomycetaceae</taxon>
        <taxon>Streptomyces</taxon>
    </lineage>
</organism>
<evidence type="ECO:0000259" key="9">
    <source>
        <dbReference type="PROSITE" id="PS50928"/>
    </source>
</evidence>
<feature type="transmembrane region" description="Helical" evidence="7">
    <location>
        <begin position="123"/>
        <end position="143"/>
    </location>
</feature>
<dbReference type="PANTHER" id="PTHR30193:SF41">
    <property type="entry name" value="DIACETYLCHITOBIOSE UPTAKE SYSTEM PERMEASE PROTEIN NGCF"/>
    <property type="match status" value="1"/>
</dbReference>
<evidence type="ECO:0000256" key="1">
    <source>
        <dbReference type="ARBA" id="ARBA00004651"/>
    </source>
</evidence>
<feature type="transmembrane region" description="Helical" evidence="7">
    <location>
        <begin position="282"/>
        <end position="301"/>
    </location>
</feature>
<evidence type="ECO:0000256" key="6">
    <source>
        <dbReference type="ARBA" id="ARBA00023136"/>
    </source>
</evidence>
<evidence type="ECO:0000256" key="3">
    <source>
        <dbReference type="ARBA" id="ARBA00022475"/>
    </source>
</evidence>
<comment type="similarity">
    <text evidence="7">Belongs to the binding-protein-dependent transport system permease family.</text>
</comment>
<dbReference type="GO" id="GO:0005886">
    <property type="term" value="C:plasma membrane"/>
    <property type="evidence" value="ECO:0007669"/>
    <property type="project" value="UniProtKB-SubCell"/>
</dbReference>
<dbReference type="Proteomes" id="UP000326979">
    <property type="component" value="Unassembled WGS sequence"/>
</dbReference>
<evidence type="ECO:0000256" key="7">
    <source>
        <dbReference type="RuleBase" id="RU363032"/>
    </source>
</evidence>
<proteinExistence type="inferred from homology"/>
<feature type="region of interest" description="Disordered" evidence="8">
    <location>
        <begin position="1"/>
        <end position="23"/>
    </location>
</feature>
<gene>
    <name evidence="10" type="ORF">FNH04_10805</name>
</gene>
<feature type="transmembrane region" description="Helical" evidence="7">
    <location>
        <begin position="88"/>
        <end position="111"/>
    </location>
</feature>